<evidence type="ECO:0000256" key="11">
    <source>
        <dbReference type="SAM" id="Phobius"/>
    </source>
</evidence>
<dbReference type="PATRIC" id="fig|1618482.3.peg.1010"/>
<dbReference type="AlphaFoldDB" id="A0A0G0T941"/>
<comment type="caution">
    <text evidence="14">The sequence shown here is derived from an EMBL/GenBank/DDBJ whole genome shotgun (WGS) entry which is preliminary data.</text>
</comment>
<dbReference type="Gene3D" id="3.40.50.2000">
    <property type="entry name" value="Glycogen Phosphorylase B"/>
    <property type="match status" value="2"/>
</dbReference>
<evidence type="ECO:0000256" key="5">
    <source>
        <dbReference type="ARBA" id="ARBA00022960"/>
    </source>
</evidence>
<dbReference type="GO" id="GO:0005975">
    <property type="term" value="P:carbohydrate metabolic process"/>
    <property type="evidence" value="ECO:0007669"/>
    <property type="project" value="InterPro"/>
</dbReference>
<dbReference type="InterPro" id="IPR007235">
    <property type="entry name" value="Glyco_trans_28_C"/>
</dbReference>
<keyword evidence="8 10" id="KW-0131">Cell cycle</keyword>
<dbReference type="GO" id="GO:0051991">
    <property type="term" value="F:UDP-N-acetyl-D-glucosamine:N-acetylmuramoyl-L-alanyl-D-glutamyl-meso-2,6-diaminopimelyl-D-alanyl-D-alanine-diphosphoundecaprenol 4-beta-N-acetylglucosaminlytransferase activity"/>
    <property type="evidence" value="ECO:0007669"/>
    <property type="project" value="RHEA"/>
</dbReference>
<dbReference type="GO" id="GO:0008360">
    <property type="term" value="P:regulation of cell shape"/>
    <property type="evidence" value="ECO:0007669"/>
    <property type="project" value="UniProtKB-KW"/>
</dbReference>
<dbReference type="CDD" id="cd03785">
    <property type="entry name" value="GT28_MurG"/>
    <property type="match status" value="1"/>
</dbReference>
<dbReference type="EC" id="2.4.1.227" evidence="10"/>
<evidence type="ECO:0000256" key="9">
    <source>
        <dbReference type="ARBA" id="ARBA00023316"/>
    </source>
</evidence>
<dbReference type="PANTHER" id="PTHR21015:SF22">
    <property type="entry name" value="GLYCOSYLTRANSFERASE"/>
    <property type="match status" value="1"/>
</dbReference>
<keyword evidence="6 10" id="KW-0573">Peptidoglycan synthesis</keyword>
<evidence type="ECO:0000259" key="12">
    <source>
        <dbReference type="Pfam" id="PF03033"/>
    </source>
</evidence>
<dbReference type="Pfam" id="PF03033">
    <property type="entry name" value="Glyco_transf_28"/>
    <property type="match status" value="1"/>
</dbReference>
<evidence type="ECO:0000313" key="15">
    <source>
        <dbReference type="Proteomes" id="UP000034664"/>
    </source>
</evidence>
<feature type="transmembrane region" description="Helical" evidence="11">
    <location>
        <begin position="96"/>
        <end position="117"/>
    </location>
</feature>
<keyword evidence="2 10" id="KW-0132">Cell division</keyword>
<feature type="transmembrane region" description="Helical" evidence="11">
    <location>
        <begin position="70"/>
        <end position="90"/>
    </location>
</feature>
<protein>
    <recommendedName>
        <fullName evidence="10">UDP-N-acetylglucosamine--N-acetylmuramyl-(pentapeptide) pyrophosphoryl-undecaprenol N-acetylglucosamine transferase</fullName>
        <ecNumber evidence="10">2.4.1.227</ecNumber>
    </recommendedName>
    <alternativeName>
        <fullName evidence="10">Undecaprenyl-PP-MurNAc-pentapeptide-UDPGlcNAc GlcNAc transferase</fullName>
    </alternativeName>
</protein>
<comment type="caution">
    <text evidence="10">Lacks conserved residue(s) required for the propagation of feature annotation.</text>
</comment>
<evidence type="ECO:0000256" key="3">
    <source>
        <dbReference type="ARBA" id="ARBA00022676"/>
    </source>
</evidence>
<feature type="binding site" evidence="10">
    <location>
        <position position="195"/>
    </location>
    <ligand>
        <name>UDP-N-acetyl-alpha-D-glucosamine</name>
        <dbReference type="ChEBI" id="CHEBI:57705"/>
    </ligand>
</feature>
<evidence type="ECO:0000256" key="6">
    <source>
        <dbReference type="ARBA" id="ARBA00022984"/>
    </source>
</evidence>
<dbReference type="HAMAP" id="MF_00033">
    <property type="entry name" value="MurG"/>
    <property type="match status" value="1"/>
</dbReference>
<dbReference type="UniPathway" id="UPA00219"/>
<evidence type="ECO:0000256" key="8">
    <source>
        <dbReference type="ARBA" id="ARBA00023306"/>
    </source>
</evidence>
<feature type="binding site" evidence="10">
    <location>
        <position position="302"/>
    </location>
    <ligand>
        <name>UDP-N-acetyl-alpha-D-glucosamine</name>
        <dbReference type="ChEBI" id="CHEBI:57705"/>
    </ligand>
</feature>
<dbReference type="GO" id="GO:0050511">
    <property type="term" value="F:undecaprenyldiphospho-muramoylpentapeptide beta-N-acetylglucosaminyltransferase activity"/>
    <property type="evidence" value="ECO:0007669"/>
    <property type="project" value="UniProtKB-UniRule"/>
</dbReference>
<keyword evidence="9 10" id="KW-0961">Cell wall biogenesis/degradation</keyword>
<evidence type="ECO:0000313" key="14">
    <source>
        <dbReference type="EMBL" id="KKR71301.1"/>
    </source>
</evidence>
<keyword evidence="11" id="KW-1133">Transmembrane helix</keyword>
<evidence type="ECO:0000259" key="13">
    <source>
        <dbReference type="Pfam" id="PF04101"/>
    </source>
</evidence>
<dbReference type="EMBL" id="LBZM01000031">
    <property type="protein sequence ID" value="KKR71301.1"/>
    <property type="molecule type" value="Genomic_DNA"/>
</dbReference>
<reference evidence="14 15" key="1">
    <citation type="journal article" date="2015" name="Nature">
        <title>rRNA introns, odd ribosomes, and small enigmatic genomes across a large radiation of phyla.</title>
        <authorList>
            <person name="Brown C.T."/>
            <person name="Hug L.A."/>
            <person name="Thomas B.C."/>
            <person name="Sharon I."/>
            <person name="Castelle C.J."/>
            <person name="Singh A."/>
            <person name="Wilkins M.J."/>
            <person name="Williams K.H."/>
            <person name="Banfield J.F."/>
        </authorList>
    </citation>
    <scope>NUCLEOTIDE SEQUENCE [LARGE SCALE GENOMIC DNA]</scope>
</reference>
<name>A0A0G0T941_9BACT</name>
<dbReference type="InterPro" id="IPR006009">
    <property type="entry name" value="GlcNAc_MurG"/>
</dbReference>
<keyword evidence="4 10" id="KW-0808">Transferase</keyword>
<keyword evidence="11" id="KW-0812">Transmembrane</keyword>
<proteinExistence type="inferred from homology"/>
<organism evidence="14 15">
    <name type="scientific">Candidatus Roizmanbacteria bacterium GW2011_GWB1_40_7</name>
    <dbReference type="NCBI Taxonomy" id="1618482"/>
    <lineage>
        <taxon>Bacteria</taxon>
        <taxon>Candidatus Roizmaniibacteriota</taxon>
    </lineage>
</organism>
<dbReference type="Proteomes" id="UP000034664">
    <property type="component" value="Unassembled WGS sequence"/>
</dbReference>
<keyword evidence="3 10" id="KW-0328">Glycosyltransferase</keyword>
<evidence type="ECO:0000256" key="2">
    <source>
        <dbReference type="ARBA" id="ARBA00022618"/>
    </source>
</evidence>
<gene>
    <name evidence="10" type="primary">murG</name>
    <name evidence="14" type="ORF">UU14_C0031G0013</name>
</gene>
<dbReference type="InterPro" id="IPR004276">
    <property type="entry name" value="GlycoTrans_28_N"/>
</dbReference>
<comment type="pathway">
    <text evidence="10">Cell wall biogenesis; peptidoglycan biosynthesis.</text>
</comment>
<keyword evidence="1 10" id="KW-1003">Cell membrane</keyword>
<feature type="domain" description="Glycosyl transferase family 28 C-terminal" evidence="13">
    <location>
        <begin position="188"/>
        <end position="359"/>
    </location>
</feature>
<dbReference type="GO" id="GO:0009252">
    <property type="term" value="P:peptidoglycan biosynthetic process"/>
    <property type="evidence" value="ECO:0007669"/>
    <property type="project" value="UniProtKB-UniRule"/>
</dbReference>
<dbReference type="SUPFAM" id="SSF53756">
    <property type="entry name" value="UDP-Glycosyltransferase/glycogen phosphorylase"/>
    <property type="match status" value="1"/>
</dbReference>
<feature type="domain" description="Glycosyltransferase family 28 N-terminal" evidence="12">
    <location>
        <begin position="7"/>
        <end position="143"/>
    </location>
</feature>
<comment type="similarity">
    <text evidence="10">Belongs to the glycosyltransferase 28 family. MurG subfamily.</text>
</comment>
<comment type="function">
    <text evidence="10">Cell wall formation. Catalyzes the transfer of a GlcNAc subunit on undecaprenyl-pyrophosphoryl-MurNAc-pentapeptide (lipid intermediate I) to form undecaprenyl-pyrophosphoryl-MurNAc-(pentapeptide)GlcNAc (lipid intermediate II).</text>
</comment>
<sequence>MKIIIIGGHLAPALSVLEALPKNTQVLFVGRKYALEGDNALSLEYNTITSLNIPFVGLNTGRLQRKITRFTLFSLLKLPFGIIKSFLILIDFKPDVVVGFGGYVSIPVTFCAFVLRIPVVIHEQTMEAGLTNRLVSRFAKKICISWDSSRKYFPKEKVILTGNPMRKFPIMNPPAGKQYSIFNNNLPIIYVTGGSSGSHFINTLVEGIIEELLRKYNIIHQAGDAHEYCDFDRLKKLKESLSKKLRDNYILQKFIEPSQVGDILKLSSLIISRSGMNIITEIIHFEKPAILFPIPFSQNNEQLKNAKFLEGIGLGIVLRQAKANDRQLLRTINLIFRNINNYKINRKKLGTLPGKNAAQNIISVINYAYKSKTAKAF</sequence>
<evidence type="ECO:0000256" key="1">
    <source>
        <dbReference type="ARBA" id="ARBA00022475"/>
    </source>
</evidence>
<accession>A0A0G0T941</accession>
<comment type="catalytic activity">
    <reaction evidence="10">
        <text>di-trans,octa-cis-undecaprenyl diphospho-N-acetyl-alpha-D-muramoyl-L-alanyl-D-glutamyl-meso-2,6-diaminopimeloyl-D-alanyl-D-alanine + UDP-N-acetyl-alpha-D-glucosamine = di-trans,octa-cis-undecaprenyl diphospho-[N-acetyl-alpha-D-glucosaminyl-(1-&gt;4)]-N-acetyl-alpha-D-muramoyl-L-alanyl-D-glutamyl-meso-2,6-diaminopimeloyl-D-alanyl-D-alanine + UDP + H(+)</text>
        <dbReference type="Rhea" id="RHEA:31227"/>
        <dbReference type="ChEBI" id="CHEBI:15378"/>
        <dbReference type="ChEBI" id="CHEBI:57705"/>
        <dbReference type="ChEBI" id="CHEBI:58223"/>
        <dbReference type="ChEBI" id="CHEBI:61387"/>
        <dbReference type="ChEBI" id="CHEBI:61388"/>
        <dbReference type="EC" id="2.4.1.227"/>
    </reaction>
</comment>
<evidence type="ECO:0000256" key="10">
    <source>
        <dbReference type="HAMAP-Rule" id="MF_00033"/>
    </source>
</evidence>
<evidence type="ECO:0000256" key="7">
    <source>
        <dbReference type="ARBA" id="ARBA00023136"/>
    </source>
</evidence>
<comment type="subcellular location">
    <subcellularLocation>
        <location evidence="10">Cell membrane</location>
        <topology evidence="10">Peripheral membrane protein</topology>
        <orientation evidence="10">Cytoplasmic side</orientation>
    </subcellularLocation>
</comment>
<dbReference type="GO" id="GO:0005886">
    <property type="term" value="C:plasma membrane"/>
    <property type="evidence" value="ECO:0007669"/>
    <property type="project" value="UniProtKB-SubCell"/>
</dbReference>
<keyword evidence="5 10" id="KW-0133">Cell shape</keyword>
<evidence type="ECO:0000256" key="4">
    <source>
        <dbReference type="ARBA" id="ARBA00022679"/>
    </source>
</evidence>
<dbReference type="GO" id="GO:0051301">
    <property type="term" value="P:cell division"/>
    <property type="evidence" value="ECO:0007669"/>
    <property type="project" value="UniProtKB-KW"/>
</dbReference>
<keyword evidence="7 10" id="KW-0472">Membrane</keyword>
<dbReference type="GO" id="GO:0071555">
    <property type="term" value="P:cell wall organization"/>
    <property type="evidence" value="ECO:0007669"/>
    <property type="project" value="UniProtKB-KW"/>
</dbReference>
<dbReference type="Pfam" id="PF04101">
    <property type="entry name" value="Glyco_tran_28_C"/>
    <property type="match status" value="1"/>
</dbReference>
<dbReference type="PANTHER" id="PTHR21015">
    <property type="entry name" value="UDP-N-ACETYLGLUCOSAMINE--N-ACETYLMURAMYL-(PENTAPEPTIDE) PYROPHOSPHORYL-UNDECAPRENOL N-ACETYLGLUCOSAMINE TRANSFERASE 1"/>
    <property type="match status" value="1"/>
</dbReference>
<feature type="binding site" evidence="10">
    <location>
        <position position="166"/>
    </location>
    <ligand>
        <name>UDP-N-acetyl-alpha-D-glucosamine</name>
        <dbReference type="ChEBI" id="CHEBI:57705"/>
    </ligand>
</feature>